<evidence type="ECO:0000256" key="1">
    <source>
        <dbReference type="SAM" id="MobiDB-lite"/>
    </source>
</evidence>
<keyword evidence="3" id="KW-1185">Reference proteome</keyword>
<feature type="compositionally biased region" description="Low complexity" evidence="1">
    <location>
        <begin position="74"/>
        <end position="84"/>
    </location>
</feature>
<accession>A0AAV4G2U1</accession>
<reference evidence="2 3" key="1">
    <citation type="journal article" date="2021" name="Elife">
        <title>Chloroplast acquisition without the gene transfer in kleptoplastic sea slugs, Plakobranchus ocellatus.</title>
        <authorList>
            <person name="Maeda T."/>
            <person name="Takahashi S."/>
            <person name="Yoshida T."/>
            <person name="Shimamura S."/>
            <person name="Takaki Y."/>
            <person name="Nagai Y."/>
            <person name="Toyoda A."/>
            <person name="Suzuki Y."/>
            <person name="Arimoto A."/>
            <person name="Ishii H."/>
            <person name="Satoh N."/>
            <person name="Nishiyama T."/>
            <person name="Hasebe M."/>
            <person name="Maruyama T."/>
            <person name="Minagawa J."/>
            <person name="Obokata J."/>
            <person name="Shigenobu S."/>
        </authorList>
    </citation>
    <scope>NUCLEOTIDE SEQUENCE [LARGE SCALE GENOMIC DNA]</scope>
</reference>
<organism evidence="2 3">
    <name type="scientific">Elysia marginata</name>
    <dbReference type="NCBI Taxonomy" id="1093978"/>
    <lineage>
        <taxon>Eukaryota</taxon>
        <taxon>Metazoa</taxon>
        <taxon>Spiralia</taxon>
        <taxon>Lophotrochozoa</taxon>
        <taxon>Mollusca</taxon>
        <taxon>Gastropoda</taxon>
        <taxon>Heterobranchia</taxon>
        <taxon>Euthyneura</taxon>
        <taxon>Panpulmonata</taxon>
        <taxon>Sacoglossa</taxon>
        <taxon>Placobranchoidea</taxon>
        <taxon>Plakobranchidae</taxon>
        <taxon>Elysia</taxon>
    </lineage>
</organism>
<gene>
    <name evidence="2" type="ORF">ElyMa_000566000</name>
</gene>
<evidence type="ECO:0000313" key="3">
    <source>
        <dbReference type="Proteomes" id="UP000762676"/>
    </source>
</evidence>
<dbReference type="Proteomes" id="UP000762676">
    <property type="component" value="Unassembled WGS sequence"/>
</dbReference>
<feature type="compositionally biased region" description="Low complexity" evidence="1">
    <location>
        <begin position="94"/>
        <end position="106"/>
    </location>
</feature>
<dbReference type="EMBL" id="BMAT01001117">
    <property type="protein sequence ID" value="GFR79872.1"/>
    <property type="molecule type" value="Genomic_DNA"/>
</dbReference>
<feature type="non-terminal residue" evidence="2">
    <location>
        <position position="116"/>
    </location>
</feature>
<comment type="caution">
    <text evidence="2">The sequence shown here is derived from an EMBL/GenBank/DDBJ whole genome shotgun (WGS) entry which is preliminary data.</text>
</comment>
<protein>
    <submittedName>
        <fullName evidence="2">Uncharacterized protein</fullName>
    </submittedName>
</protein>
<feature type="compositionally biased region" description="Polar residues" evidence="1">
    <location>
        <begin position="107"/>
        <end position="116"/>
    </location>
</feature>
<dbReference type="AlphaFoldDB" id="A0AAV4G2U1"/>
<feature type="region of interest" description="Disordered" evidence="1">
    <location>
        <begin position="55"/>
        <end position="116"/>
    </location>
</feature>
<sequence>MIRCLTVVRSIENRRKNKIDRVAGEIEFEYESPTTTTTASPYAAYSQWGQYSAAKALQSTSSGSQPQHSKSLVQQQQQQQLLQQRPPNVNQMIRQRLQRQQQQNLQTPGSMSPQGE</sequence>
<name>A0AAV4G2U1_9GAST</name>
<proteinExistence type="predicted"/>
<evidence type="ECO:0000313" key="2">
    <source>
        <dbReference type="EMBL" id="GFR79872.1"/>
    </source>
</evidence>
<feature type="compositionally biased region" description="Polar residues" evidence="1">
    <location>
        <begin position="57"/>
        <end position="73"/>
    </location>
</feature>